<proteinExistence type="predicted"/>
<dbReference type="PANTHER" id="PTHR31042:SF8">
    <property type="entry name" value="CORE-2_I-BRANCHING BETA-1,6-N-ACETYLGLUCOSAMINYLTRANSFERASE FAMILY PROTEIN"/>
    <property type="match status" value="1"/>
</dbReference>
<evidence type="ECO:0000313" key="1">
    <source>
        <dbReference type="EMBL" id="KAL0372168.1"/>
    </source>
</evidence>
<dbReference type="AlphaFoldDB" id="A0AAW2QWQ3"/>
<gene>
    <name evidence="1" type="ORF">Scaly_0898400</name>
</gene>
<reference evidence="1" key="1">
    <citation type="submission" date="2020-06" db="EMBL/GenBank/DDBJ databases">
        <authorList>
            <person name="Li T."/>
            <person name="Hu X."/>
            <person name="Zhang T."/>
            <person name="Song X."/>
            <person name="Zhang H."/>
            <person name="Dai N."/>
            <person name="Sheng W."/>
            <person name="Hou X."/>
            <person name="Wei L."/>
        </authorList>
    </citation>
    <scope>NUCLEOTIDE SEQUENCE</scope>
    <source>
        <strain evidence="1">KEN8</strain>
        <tissue evidence="1">Leaf</tissue>
    </source>
</reference>
<reference evidence="1" key="2">
    <citation type="journal article" date="2024" name="Plant">
        <title>Genomic evolution and insights into agronomic trait innovations of Sesamum species.</title>
        <authorList>
            <person name="Miao H."/>
            <person name="Wang L."/>
            <person name="Qu L."/>
            <person name="Liu H."/>
            <person name="Sun Y."/>
            <person name="Le M."/>
            <person name="Wang Q."/>
            <person name="Wei S."/>
            <person name="Zheng Y."/>
            <person name="Lin W."/>
            <person name="Duan Y."/>
            <person name="Cao H."/>
            <person name="Xiong S."/>
            <person name="Wang X."/>
            <person name="Wei L."/>
            <person name="Li C."/>
            <person name="Ma Q."/>
            <person name="Ju M."/>
            <person name="Zhao R."/>
            <person name="Li G."/>
            <person name="Mu C."/>
            <person name="Tian Q."/>
            <person name="Mei H."/>
            <person name="Zhang T."/>
            <person name="Gao T."/>
            <person name="Zhang H."/>
        </authorList>
    </citation>
    <scope>NUCLEOTIDE SEQUENCE</scope>
    <source>
        <strain evidence="1">KEN8</strain>
    </source>
</reference>
<protein>
    <submittedName>
        <fullName evidence="1">Uncharacterized protein</fullName>
    </submittedName>
</protein>
<comment type="caution">
    <text evidence="1">The sequence shown here is derived from an EMBL/GenBank/DDBJ whole genome shotgun (WGS) entry which is preliminary data.</text>
</comment>
<dbReference type="InterPro" id="IPR044174">
    <property type="entry name" value="BC10-like"/>
</dbReference>
<organism evidence="1">
    <name type="scientific">Sesamum calycinum</name>
    <dbReference type="NCBI Taxonomy" id="2727403"/>
    <lineage>
        <taxon>Eukaryota</taxon>
        <taxon>Viridiplantae</taxon>
        <taxon>Streptophyta</taxon>
        <taxon>Embryophyta</taxon>
        <taxon>Tracheophyta</taxon>
        <taxon>Spermatophyta</taxon>
        <taxon>Magnoliopsida</taxon>
        <taxon>eudicotyledons</taxon>
        <taxon>Gunneridae</taxon>
        <taxon>Pentapetalae</taxon>
        <taxon>asterids</taxon>
        <taxon>lamiids</taxon>
        <taxon>Lamiales</taxon>
        <taxon>Pedaliaceae</taxon>
        <taxon>Sesamum</taxon>
    </lineage>
</organism>
<dbReference type="EMBL" id="JACGWM010000005">
    <property type="protein sequence ID" value="KAL0372168.1"/>
    <property type="molecule type" value="Genomic_DNA"/>
</dbReference>
<dbReference type="PROSITE" id="PS51257">
    <property type="entry name" value="PROKAR_LIPOPROTEIN"/>
    <property type="match status" value="1"/>
</dbReference>
<name>A0AAW2QWQ3_9LAMI</name>
<dbReference type="PANTHER" id="PTHR31042">
    <property type="entry name" value="CORE-2/I-BRANCHING BETA-1,6-N-ACETYLGLUCOSAMINYLTRANSFERASE FAMILY PROTEIN-RELATED"/>
    <property type="match status" value="1"/>
</dbReference>
<accession>A0AAW2QWQ3</accession>
<dbReference type="GO" id="GO:0016757">
    <property type="term" value="F:glycosyltransferase activity"/>
    <property type="evidence" value="ECO:0007669"/>
    <property type="project" value="InterPro"/>
</dbReference>
<sequence length="126" mass="14409">MPKGQGRLGFCLKDCFSCLYFSYSCVSSSLQLVSMIRYFGVYSAVSPIRPNLLPRNGEELGNLDQWINPPSTLMHNMSDKELFGKASSFPRLEKYPFKRVPKIAFMFLTKGPLPLAPLWERFFQGE</sequence>